<sequence>MGLIVWLLFLIHRYITNNPSCPSPDGLVRLPLSLRLLVNVHQPLLPWPSNDRQKSCSCIVAQSMCSSSPYSRAYQCSQVLSQMWRFKIESRPSTRGYVSRDMIARSHHISE</sequence>
<reference evidence="2" key="2">
    <citation type="submission" date="2023-05" db="EMBL/GenBank/DDBJ databases">
        <authorList>
            <consortium name="Lawrence Berkeley National Laboratory"/>
            <person name="Steindorff A."/>
            <person name="Hensen N."/>
            <person name="Bonometti L."/>
            <person name="Westerberg I."/>
            <person name="Brannstrom I.O."/>
            <person name="Guillou S."/>
            <person name="Cros-Aarteil S."/>
            <person name="Calhoun S."/>
            <person name="Haridas S."/>
            <person name="Kuo A."/>
            <person name="Mondo S."/>
            <person name="Pangilinan J."/>
            <person name="Riley R."/>
            <person name="Labutti K."/>
            <person name="Andreopoulos B."/>
            <person name="Lipzen A."/>
            <person name="Chen C."/>
            <person name="Yanf M."/>
            <person name="Daum C."/>
            <person name="Ng V."/>
            <person name="Clum A."/>
            <person name="Ohm R."/>
            <person name="Martin F."/>
            <person name="Silar P."/>
            <person name="Natvig D."/>
            <person name="Lalanne C."/>
            <person name="Gautier V."/>
            <person name="Ament-Velasquez S.L."/>
            <person name="Kruys A."/>
            <person name="Hutchinson M.I."/>
            <person name="Powell A.J."/>
            <person name="Barry K."/>
            <person name="Miller A.N."/>
            <person name="Grigoriev I.V."/>
            <person name="Debuchy R."/>
            <person name="Gladieux P."/>
            <person name="Thoren M.H."/>
            <person name="Johannesson H."/>
        </authorList>
    </citation>
    <scope>NUCLEOTIDE SEQUENCE</scope>
    <source>
        <strain evidence="2">CBS 892.96</strain>
    </source>
</reference>
<evidence type="ECO:0000313" key="2">
    <source>
        <dbReference type="EMBL" id="KAK4174756.1"/>
    </source>
</evidence>
<feature type="chain" id="PRO_5042889634" description="Secreted protein" evidence="1">
    <location>
        <begin position="17"/>
        <end position="111"/>
    </location>
</feature>
<gene>
    <name evidence="2" type="ORF">QBC36DRAFT_34974</name>
</gene>
<keyword evidence="3" id="KW-1185">Reference proteome</keyword>
<dbReference type="EMBL" id="MU866265">
    <property type="protein sequence ID" value="KAK4174756.1"/>
    <property type="molecule type" value="Genomic_DNA"/>
</dbReference>
<dbReference type="AlphaFoldDB" id="A0AAN7A461"/>
<comment type="caution">
    <text evidence="2">The sequence shown here is derived from an EMBL/GenBank/DDBJ whole genome shotgun (WGS) entry which is preliminary data.</text>
</comment>
<keyword evidence="1" id="KW-0732">Signal</keyword>
<reference evidence="2" key="1">
    <citation type="journal article" date="2023" name="Mol. Phylogenet. Evol.">
        <title>Genome-scale phylogeny and comparative genomics of the fungal order Sordariales.</title>
        <authorList>
            <person name="Hensen N."/>
            <person name="Bonometti L."/>
            <person name="Westerberg I."/>
            <person name="Brannstrom I.O."/>
            <person name="Guillou S."/>
            <person name="Cros-Aarteil S."/>
            <person name="Calhoun S."/>
            <person name="Haridas S."/>
            <person name="Kuo A."/>
            <person name="Mondo S."/>
            <person name="Pangilinan J."/>
            <person name="Riley R."/>
            <person name="LaButti K."/>
            <person name="Andreopoulos B."/>
            <person name="Lipzen A."/>
            <person name="Chen C."/>
            <person name="Yan M."/>
            <person name="Daum C."/>
            <person name="Ng V."/>
            <person name="Clum A."/>
            <person name="Steindorff A."/>
            <person name="Ohm R.A."/>
            <person name="Martin F."/>
            <person name="Silar P."/>
            <person name="Natvig D.O."/>
            <person name="Lalanne C."/>
            <person name="Gautier V."/>
            <person name="Ament-Velasquez S.L."/>
            <person name="Kruys A."/>
            <person name="Hutchinson M.I."/>
            <person name="Powell A.J."/>
            <person name="Barry K."/>
            <person name="Miller A.N."/>
            <person name="Grigoriev I.V."/>
            <person name="Debuchy R."/>
            <person name="Gladieux P."/>
            <person name="Hiltunen Thoren M."/>
            <person name="Johannesson H."/>
        </authorList>
    </citation>
    <scope>NUCLEOTIDE SEQUENCE</scope>
    <source>
        <strain evidence="2">CBS 892.96</strain>
    </source>
</reference>
<evidence type="ECO:0000313" key="3">
    <source>
        <dbReference type="Proteomes" id="UP001302321"/>
    </source>
</evidence>
<proteinExistence type="predicted"/>
<accession>A0AAN7A461</accession>
<dbReference type="Proteomes" id="UP001302321">
    <property type="component" value="Unassembled WGS sequence"/>
</dbReference>
<organism evidence="2 3">
    <name type="scientific">Triangularia setosa</name>
    <dbReference type="NCBI Taxonomy" id="2587417"/>
    <lineage>
        <taxon>Eukaryota</taxon>
        <taxon>Fungi</taxon>
        <taxon>Dikarya</taxon>
        <taxon>Ascomycota</taxon>
        <taxon>Pezizomycotina</taxon>
        <taxon>Sordariomycetes</taxon>
        <taxon>Sordariomycetidae</taxon>
        <taxon>Sordariales</taxon>
        <taxon>Podosporaceae</taxon>
        <taxon>Triangularia</taxon>
    </lineage>
</organism>
<name>A0AAN7A461_9PEZI</name>
<evidence type="ECO:0000256" key="1">
    <source>
        <dbReference type="SAM" id="SignalP"/>
    </source>
</evidence>
<feature type="signal peptide" evidence="1">
    <location>
        <begin position="1"/>
        <end position="16"/>
    </location>
</feature>
<protein>
    <recommendedName>
        <fullName evidence="4">Secreted protein</fullName>
    </recommendedName>
</protein>
<evidence type="ECO:0008006" key="4">
    <source>
        <dbReference type="Google" id="ProtNLM"/>
    </source>
</evidence>